<dbReference type="PRINTS" id="PR02077">
    <property type="entry name" value="PROTEINGAPT"/>
</dbReference>
<reference evidence="5" key="1">
    <citation type="submission" date="2025-08" db="UniProtKB">
        <authorList>
            <consortium name="RefSeq"/>
        </authorList>
    </citation>
    <scope>IDENTIFICATION</scope>
    <source>
        <tissue evidence="5">Spleen</tissue>
    </source>
</reference>
<dbReference type="AlphaFoldDB" id="A0A6P5JK76"/>
<feature type="transmembrane region" description="Helical" evidence="2">
    <location>
        <begin position="146"/>
        <end position="169"/>
    </location>
</feature>
<evidence type="ECO:0000256" key="1">
    <source>
        <dbReference type="SAM" id="MobiDB-lite"/>
    </source>
</evidence>
<evidence type="ECO:0000313" key="5">
    <source>
        <dbReference type="RefSeq" id="XP_020834687.1"/>
    </source>
</evidence>
<evidence type="ECO:0000256" key="3">
    <source>
        <dbReference type="SAM" id="SignalP"/>
    </source>
</evidence>
<dbReference type="KEGG" id="pcw:110202755"/>
<dbReference type="Pfam" id="PF11770">
    <property type="entry name" value="GAPT"/>
    <property type="match status" value="1"/>
</dbReference>
<dbReference type="CTD" id="202309"/>
<protein>
    <submittedName>
        <fullName evidence="5">Protein GAPT</fullName>
    </submittedName>
</protein>
<name>A0A6P5JK76_PHACI</name>
<feature type="region of interest" description="Disordered" evidence="1">
    <location>
        <begin position="190"/>
        <end position="231"/>
    </location>
</feature>
<feature type="chain" id="PRO_5028364901" evidence="3">
    <location>
        <begin position="22"/>
        <end position="293"/>
    </location>
</feature>
<dbReference type="GO" id="GO:0016020">
    <property type="term" value="C:membrane"/>
    <property type="evidence" value="ECO:0007669"/>
    <property type="project" value="InterPro"/>
</dbReference>
<dbReference type="GeneID" id="110202755"/>
<keyword evidence="2" id="KW-0472">Membrane</keyword>
<proteinExistence type="predicted"/>
<keyword evidence="2" id="KW-1133">Transmembrane helix</keyword>
<dbReference type="InterPro" id="IPR032675">
    <property type="entry name" value="LRR_dom_sf"/>
</dbReference>
<evidence type="ECO:0000256" key="2">
    <source>
        <dbReference type="SAM" id="Phobius"/>
    </source>
</evidence>
<accession>A0A6P5JK76</accession>
<dbReference type="GO" id="GO:0002322">
    <property type="term" value="P:B cell proliferation involved in immune response"/>
    <property type="evidence" value="ECO:0007669"/>
    <property type="project" value="TreeGrafter"/>
</dbReference>
<dbReference type="RefSeq" id="XP_020834687.1">
    <property type="nucleotide sequence ID" value="XM_020979028.1"/>
</dbReference>
<dbReference type="FunCoup" id="A0A6P5JK76">
    <property type="interactions" value="56"/>
</dbReference>
<gene>
    <name evidence="5" type="primary">GAPT</name>
</gene>
<feature type="compositionally biased region" description="Basic and acidic residues" evidence="1">
    <location>
        <begin position="215"/>
        <end position="228"/>
    </location>
</feature>
<dbReference type="Proteomes" id="UP000515140">
    <property type="component" value="Unplaced"/>
</dbReference>
<organism evidence="4 5">
    <name type="scientific">Phascolarctos cinereus</name>
    <name type="common">Koala</name>
    <dbReference type="NCBI Taxonomy" id="38626"/>
    <lineage>
        <taxon>Eukaryota</taxon>
        <taxon>Metazoa</taxon>
        <taxon>Chordata</taxon>
        <taxon>Craniata</taxon>
        <taxon>Vertebrata</taxon>
        <taxon>Euteleostomi</taxon>
        <taxon>Mammalia</taxon>
        <taxon>Metatheria</taxon>
        <taxon>Diprotodontia</taxon>
        <taxon>Phascolarctidae</taxon>
        <taxon>Phascolarctos</taxon>
    </lineage>
</organism>
<keyword evidence="2" id="KW-0812">Transmembrane</keyword>
<feature type="signal peptide" evidence="3">
    <location>
        <begin position="1"/>
        <end position="21"/>
    </location>
</feature>
<dbReference type="InParanoid" id="A0A6P5JK76"/>
<keyword evidence="4" id="KW-1185">Reference proteome</keyword>
<dbReference type="SUPFAM" id="SSF52058">
    <property type="entry name" value="L domain-like"/>
    <property type="match status" value="1"/>
</dbReference>
<evidence type="ECO:0000313" key="4">
    <source>
        <dbReference type="Proteomes" id="UP000515140"/>
    </source>
</evidence>
<dbReference type="PANTHER" id="PTHR37350:SF1">
    <property type="entry name" value="PROTEIN GAPT"/>
    <property type="match status" value="1"/>
</dbReference>
<dbReference type="GO" id="GO:0001782">
    <property type="term" value="P:B cell homeostasis"/>
    <property type="evidence" value="ECO:0007669"/>
    <property type="project" value="TreeGrafter"/>
</dbReference>
<dbReference type="PANTHER" id="PTHR37350">
    <property type="entry name" value="PROTEIN GAPT"/>
    <property type="match status" value="1"/>
</dbReference>
<keyword evidence="3" id="KW-0732">Signal</keyword>
<dbReference type="InterPro" id="IPR021082">
    <property type="entry name" value="Protein_GAPT"/>
</dbReference>
<dbReference type="Gene3D" id="3.80.10.10">
    <property type="entry name" value="Ribonuclease Inhibitor"/>
    <property type="match status" value="1"/>
</dbReference>
<sequence>MTDHSAFFLHFLLYHLHPSLSTSHCEYVKNKTVDWDAINKSLHNLYLNNCDVKQIEYKGNDLPCLALLNLSSNQIETLPDQFLFNTSQDVHLYLKENKLNYLPNSILQNKKLKICSLDCILRMKFSLWSNACDDDTFEKCAGGSELVPLIVTLLLAILLLCGLGLACYWKFYHHTSNFALPIFLQKKRDQDDADAPHTPRPPSEYTGPKRFSPCEIKDEPSPLSRDDMDQSYENVETGPVSCAEECLTDLYENTAQFNSEHLYGNEFSSEYYNFQKPHCLNMPPDEDIYVLPD</sequence>